<evidence type="ECO:0000313" key="3">
    <source>
        <dbReference type="Proteomes" id="UP000255207"/>
    </source>
</evidence>
<reference evidence="3" key="1">
    <citation type="submission" date="2018-07" db="EMBL/GenBank/DDBJ databases">
        <authorList>
            <person name="Safronova V.I."/>
            <person name="Chirak E.R."/>
            <person name="Sazanova A.L."/>
        </authorList>
    </citation>
    <scope>NUCLEOTIDE SEQUENCE [LARGE SCALE GENOMIC DNA]</scope>
    <source>
        <strain evidence="3">RCAM04685</strain>
    </source>
</reference>
<dbReference type="GO" id="GO:0047661">
    <property type="term" value="F:amino-acid racemase activity"/>
    <property type="evidence" value="ECO:0007669"/>
    <property type="project" value="InterPro"/>
</dbReference>
<dbReference type="EMBL" id="QQTP01000016">
    <property type="protein sequence ID" value="RDJ20651.1"/>
    <property type="molecule type" value="Genomic_DNA"/>
</dbReference>
<gene>
    <name evidence="2" type="ORF">DWE98_23185</name>
</gene>
<protein>
    <submittedName>
        <fullName evidence="2">Arylsulfatase</fullName>
    </submittedName>
</protein>
<sequence>MTLRIALVHAVTVAIEPVNAAMRELWPEAAVMNLVDDSLSVDRAKEEELSPEMHRRIGDLGDYALRAQADGVLYTCSAFGAAIAAFTERAPVPALKPNEAMFEAALAQGDRIGMLASFGPSVPSMTEEFEALAASMGRGNARLESHCVPEAMAALRSGDGEKHDRLLAEAADRFAGFDVVLLAQFSTARAKAAVSAALRQPVLTSPHSAVAKLKRLVTAPSLRE</sequence>
<dbReference type="InterPro" id="IPR015942">
    <property type="entry name" value="Asp/Glu/hydantoin_racemase"/>
</dbReference>
<dbReference type="InterPro" id="IPR053714">
    <property type="entry name" value="Iso_Racemase_Enz_sf"/>
</dbReference>
<accession>A0A370L094</accession>
<keyword evidence="3" id="KW-1185">Reference proteome</keyword>
<dbReference type="AlphaFoldDB" id="A0A370L094"/>
<dbReference type="OrthoDB" id="978447at2"/>
<dbReference type="Gene3D" id="3.40.50.12500">
    <property type="match status" value="1"/>
</dbReference>
<proteinExistence type="inferred from homology"/>
<evidence type="ECO:0000313" key="2">
    <source>
        <dbReference type="EMBL" id="RDJ20651.1"/>
    </source>
</evidence>
<name>A0A370L094_9HYPH</name>
<organism evidence="2 3">
    <name type="scientific">Bosea caraganae</name>
    <dbReference type="NCBI Taxonomy" id="2763117"/>
    <lineage>
        <taxon>Bacteria</taxon>
        <taxon>Pseudomonadati</taxon>
        <taxon>Pseudomonadota</taxon>
        <taxon>Alphaproteobacteria</taxon>
        <taxon>Hyphomicrobiales</taxon>
        <taxon>Boseaceae</taxon>
        <taxon>Bosea</taxon>
    </lineage>
</organism>
<comment type="similarity">
    <text evidence="1">Belongs to the HyuE racemase family.</text>
</comment>
<dbReference type="Pfam" id="PF01177">
    <property type="entry name" value="Asp_Glu_race"/>
    <property type="match status" value="1"/>
</dbReference>
<comment type="caution">
    <text evidence="2">The sequence shown here is derived from an EMBL/GenBank/DDBJ whole genome shotgun (WGS) entry which is preliminary data.</text>
</comment>
<dbReference type="Proteomes" id="UP000255207">
    <property type="component" value="Unassembled WGS sequence"/>
</dbReference>
<evidence type="ECO:0000256" key="1">
    <source>
        <dbReference type="ARBA" id="ARBA00038414"/>
    </source>
</evidence>
<dbReference type="RefSeq" id="WP_114831689.1">
    <property type="nucleotide sequence ID" value="NZ_QQTO01000011.1"/>
</dbReference>